<proteinExistence type="predicted"/>
<name>A0ABC8RYP6_9AQUA</name>
<reference evidence="1 2" key="1">
    <citation type="submission" date="2024-02" db="EMBL/GenBank/DDBJ databases">
        <authorList>
            <person name="Vignale AGUSTIN F."/>
            <person name="Sosa J E."/>
            <person name="Modenutti C."/>
        </authorList>
    </citation>
    <scope>NUCLEOTIDE SEQUENCE [LARGE SCALE GENOMIC DNA]</scope>
</reference>
<accession>A0ABC8RYP6</accession>
<dbReference type="Proteomes" id="UP001642360">
    <property type="component" value="Unassembled WGS sequence"/>
</dbReference>
<dbReference type="InterPro" id="IPR022251">
    <property type="entry name" value="DUF3774_wound-induced"/>
</dbReference>
<feature type="non-terminal residue" evidence="1">
    <location>
        <position position="1"/>
    </location>
</feature>
<dbReference type="EMBL" id="CAUOFW020001941">
    <property type="protein sequence ID" value="CAK9149798.1"/>
    <property type="molecule type" value="Genomic_DNA"/>
</dbReference>
<evidence type="ECO:0000313" key="2">
    <source>
        <dbReference type="Proteomes" id="UP001642360"/>
    </source>
</evidence>
<evidence type="ECO:0000313" key="1">
    <source>
        <dbReference type="EMBL" id="CAK9149798.1"/>
    </source>
</evidence>
<comment type="caution">
    <text evidence="1">The sequence shown here is derived from an EMBL/GenBank/DDBJ whole genome shotgun (WGS) entry which is preliminary data.</text>
</comment>
<dbReference type="AlphaFoldDB" id="A0ABC8RYP6"/>
<organism evidence="1 2">
    <name type="scientific">Ilex paraguariensis</name>
    <name type="common">yerba mate</name>
    <dbReference type="NCBI Taxonomy" id="185542"/>
    <lineage>
        <taxon>Eukaryota</taxon>
        <taxon>Viridiplantae</taxon>
        <taxon>Streptophyta</taxon>
        <taxon>Embryophyta</taxon>
        <taxon>Tracheophyta</taxon>
        <taxon>Spermatophyta</taxon>
        <taxon>Magnoliopsida</taxon>
        <taxon>eudicotyledons</taxon>
        <taxon>Gunneridae</taxon>
        <taxon>Pentapetalae</taxon>
        <taxon>asterids</taxon>
        <taxon>campanulids</taxon>
        <taxon>Aquifoliales</taxon>
        <taxon>Aquifoliaceae</taxon>
        <taxon>Ilex</taxon>
    </lineage>
</organism>
<keyword evidence="2" id="KW-1185">Reference proteome</keyword>
<sequence>SLYKYATPATSISRFCLTANTPKQRKKDLTMSFLISRVWMAASVAVVNGRTDHDLKWKSGLTSLHHSKNRFSSSSAVAGGDAADFRPISGLLGSDVGEFIENSGREQRRKQADESLQRVMYFNCWGQG</sequence>
<protein>
    <submittedName>
        <fullName evidence="1">Uncharacterized protein</fullName>
    </submittedName>
</protein>
<dbReference type="PANTHER" id="PTHR33090">
    <property type="entry name" value="DUF3774 DOMAIN PROTEIN-RELATED"/>
    <property type="match status" value="1"/>
</dbReference>
<gene>
    <name evidence="1" type="ORF">ILEXP_LOCUS17869</name>
</gene>
<dbReference type="Pfam" id="PF12609">
    <property type="entry name" value="DUF3774"/>
    <property type="match status" value="1"/>
</dbReference>